<dbReference type="AlphaFoldDB" id="A0A9D2AUS0"/>
<dbReference type="InterPro" id="IPR017853">
    <property type="entry name" value="GH"/>
</dbReference>
<evidence type="ECO:0000313" key="1">
    <source>
        <dbReference type="EMBL" id="HIX51022.1"/>
    </source>
</evidence>
<dbReference type="InterPro" id="IPR013785">
    <property type="entry name" value="Aldolase_TIM"/>
</dbReference>
<dbReference type="SUPFAM" id="SSF51445">
    <property type="entry name" value="(Trans)glycosidases"/>
    <property type="match status" value="1"/>
</dbReference>
<protein>
    <submittedName>
        <fullName evidence="1">Alpha-galactosidase</fullName>
    </submittedName>
</protein>
<dbReference type="Proteomes" id="UP000886847">
    <property type="component" value="Unassembled WGS sequence"/>
</dbReference>
<organism evidence="1 2">
    <name type="scientific">Candidatus Borkfalkia faecavium</name>
    <dbReference type="NCBI Taxonomy" id="2838508"/>
    <lineage>
        <taxon>Bacteria</taxon>
        <taxon>Bacillati</taxon>
        <taxon>Bacillota</taxon>
        <taxon>Clostridia</taxon>
        <taxon>Christensenellales</taxon>
        <taxon>Christensenellaceae</taxon>
        <taxon>Candidatus Borkfalkia</taxon>
    </lineage>
</organism>
<reference evidence="1" key="2">
    <citation type="submission" date="2021-04" db="EMBL/GenBank/DDBJ databases">
        <authorList>
            <person name="Gilroy R."/>
        </authorList>
    </citation>
    <scope>NUCLEOTIDE SEQUENCE</scope>
    <source>
        <strain evidence="1">2189</strain>
    </source>
</reference>
<evidence type="ECO:0000313" key="2">
    <source>
        <dbReference type="Proteomes" id="UP000886847"/>
    </source>
</evidence>
<name>A0A9D2AUS0_9FIRM</name>
<gene>
    <name evidence="1" type="ORF">H9851_07080</name>
</gene>
<dbReference type="PRINTS" id="PR00743">
    <property type="entry name" value="GLHYDRLASE36"/>
</dbReference>
<dbReference type="InterPro" id="IPR038417">
    <property type="entry name" value="Alpga-gal_N_sf"/>
</dbReference>
<dbReference type="Gene3D" id="3.20.20.70">
    <property type="entry name" value="Aldolase class I"/>
    <property type="match status" value="1"/>
</dbReference>
<dbReference type="EMBL" id="DXEW01000034">
    <property type="protein sequence ID" value="HIX51022.1"/>
    <property type="molecule type" value="Genomic_DNA"/>
</dbReference>
<accession>A0A9D2AUS0</accession>
<sequence>MLYRKYIFGDTAAYYVQMQGFGTGLCLLPVSVSADPDELSCDSMVQVSLRGAYNLVDYTQGVTMRNMSSVLLTIAEQRREGDTVVTRLADGQGNEYIHTLAYDAATGVFCIFVEYQNHTGKEQVLESLQSFSLSGIFAPSAGRITDEGLKLVRMTSAWSRECRLKEDEFCDLGLDMSWGRYGVKAERFGQVGSMPNRGWYPFAALCDEGSGFILAAAIEAPYSWQMEVYKEKETCALSGGLADREFGHWYKRIGAGESFCTHRAFVRVRFGSLEDACNDLLRYQDARLCLPASEENMPVLFNEYCTTWGVPSEENIASILRAVEGIPFDYFVIDCGWYKPDDCGWCNATGDWEQNKELFPRGIGAVAQMIRSRGMLPGLWFEFEVAGRDSKAFRKPEMLLSRDGVTLTSKNRRFFDLRKPAVQAYIQEKMCDFLRENGFGYIKIDYNDNYGMGCDGAESLGEAGRQVAEESLSWLDRLEAAVPGIVIENCSSGGSRIEPLRMSKVSMCSFSDAHECNEIPLVAANVSRVVPARQSQIWAVIREGDSIDRIVWSMTAAMFGRICVSGDVHKIGAAQKAKIREGIEFYNAVKEVVRTGSIAEIYCDVKYYRDPRGCQLYKKVSADGRRMLLLAHFFRRPYARAEADVSGWRLAGAYTTLDFSLQGGALRFSPKSEYTAGAFLFEKSE</sequence>
<proteinExistence type="predicted"/>
<dbReference type="GO" id="GO:0016052">
    <property type="term" value="P:carbohydrate catabolic process"/>
    <property type="evidence" value="ECO:0007669"/>
    <property type="project" value="InterPro"/>
</dbReference>
<dbReference type="InterPro" id="IPR002252">
    <property type="entry name" value="Glyco_hydro_36"/>
</dbReference>
<dbReference type="Pfam" id="PF02065">
    <property type="entry name" value="Melibiase"/>
    <property type="match status" value="1"/>
</dbReference>
<dbReference type="GO" id="GO:0004557">
    <property type="term" value="F:alpha-galactosidase activity"/>
    <property type="evidence" value="ECO:0007669"/>
    <property type="project" value="InterPro"/>
</dbReference>
<dbReference type="Gene3D" id="2.70.98.60">
    <property type="entry name" value="alpha-galactosidase from lactobacil brevis"/>
    <property type="match status" value="1"/>
</dbReference>
<comment type="caution">
    <text evidence="1">The sequence shown here is derived from an EMBL/GenBank/DDBJ whole genome shotgun (WGS) entry which is preliminary data.</text>
</comment>
<dbReference type="CDD" id="cd14791">
    <property type="entry name" value="GH36"/>
    <property type="match status" value="1"/>
</dbReference>
<reference evidence="1" key="1">
    <citation type="journal article" date="2021" name="PeerJ">
        <title>Extensive microbial diversity within the chicken gut microbiome revealed by metagenomics and culture.</title>
        <authorList>
            <person name="Gilroy R."/>
            <person name="Ravi A."/>
            <person name="Getino M."/>
            <person name="Pursley I."/>
            <person name="Horton D.L."/>
            <person name="Alikhan N.F."/>
            <person name="Baker D."/>
            <person name="Gharbi K."/>
            <person name="Hall N."/>
            <person name="Watson M."/>
            <person name="Adriaenssens E.M."/>
            <person name="Foster-Nyarko E."/>
            <person name="Jarju S."/>
            <person name="Secka A."/>
            <person name="Antonio M."/>
            <person name="Oren A."/>
            <person name="Chaudhuri R.R."/>
            <person name="La Ragione R."/>
            <person name="Hildebrand F."/>
            <person name="Pallen M.J."/>
        </authorList>
    </citation>
    <scope>NUCLEOTIDE SEQUENCE</scope>
    <source>
        <strain evidence="1">2189</strain>
    </source>
</reference>